<dbReference type="STRING" id="62101.AB835_02195"/>
<comment type="caution">
    <text evidence="3">The sequence shown here is derived from an EMBL/GenBank/DDBJ whole genome shotgun (WGS) entry which is preliminary data.</text>
</comment>
<evidence type="ECO:0000313" key="3">
    <source>
        <dbReference type="EMBL" id="ODS24704.1"/>
    </source>
</evidence>
<dbReference type="Pfam" id="PF04945">
    <property type="entry name" value="YHS"/>
    <property type="match status" value="1"/>
</dbReference>
<organism evidence="3 4">
    <name type="scientific">Candidatus Endobugula sertula</name>
    <name type="common">Bugula neritina bacterial symbiont</name>
    <dbReference type="NCBI Taxonomy" id="62101"/>
    <lineage>
        <taxon>Bacteria</taxon>
        <taxon>Pseudomonadati</taxon>
        <taxon>Pseudomonadota</taxon>
        <taxon>Gammaproteobacteria</taxon>
        <taxon>Cellvibrionales</taxon>
        <taxon>Cellvibrionaceae</taxon>
        <taxon>Candidatus Endobugula</taxon>
    </lineage>
</organism>
<evidence type="ECO:0000259" key="2">
    <source>
        <dbReference type="Pfam" id="PF04945"/>
    </source>
</evidence>
<sequence length="150" mass="16805">MKAVLFALITSALLTLFTNSSFAGEQYTKKGYAVSGYDTVAYFTIGKPVKGDKNIQAEWNGAKWLFSSEQHKQLFLASPEKYVPAYDGHCAFAAGVNKKVSAQPTLWKIIDDRLFLNFSKAANNRWLENPEDYIKDGDENWKELGKKPAA</sequence>
<dbReference type="NCBIfam" id="NF041384">
    <property type="entry name" value="YHS_seleno_dom"/>
    <property type="match status" value="1"/>
</dbReference>
<protein>
    <submittedName>
        <fullName evidence="3">YHS domain protein</fullName>
    </submittedName>
</protein>
<name>A0A1D2QT26_9GAMM</name>
<reference evidence="3 4" key="1">
    <citation type="journal article" date="2016" name="Appl. Environ. Microbiol.">
        <title>Lack of Overt Genome Reduction in the Bryostatin-Producing Bryozoan Symbiont "Candidatus Endobugula sertula".</title>
        <authorList>
            <person name="Miller I.J."/>
            <person name="Vanee N."/>
            <person name="Fong S.S."/>
            <person name="Lim-Fong G.E."/>
            <person name="Kwan J.C."/>
        </authorList>
    </citation>
    <scope>NUCLEOTIDE SEQUENCE [LARGE SCALE GENOMIC DNA]</scope>
    <source>
        <strain evidence="3">AB1-4</strain>
    </source>
</reference>
<keyword evidence="1" id="KW-0732">Signal</keyword>
<accession>A0A1D2QT26</accession>
<evidence type="ECO:0000256" key="1">
    <source>
        <dbReference type="SAM" id="SignalP"/>
    </source>
</evidence>
<dbReference type="AlphaFoldDB" id="A0A1D2QT26"/>
<evidence type="ECO:0000313" key="4">
    <source>
        <dbReference type="Proteomes" id="UP000242502"/>
    </source>
</evidence>
<proteinExistence type="predicted"/>
<gene>
    <name evidence="3" type="ORF">AB835_02195</name>
</gene>
<feature type="chain" id="PRO_5008906598" evidence="1">
    <location>
        <begin position="24"/>
        <end position="150"/>
    </location>
</feature>
<dbReference type="Proteomes" id="UP000242502">
    <property type="component" value="Unassembled WGS sequence"/>
</dbReference>
<feature type="signal peptide" evidence="1">
    <location>
        <begin position="1"/>
        <end position="23"/>
    </location>
</feature>
<feature type="domain" description="YHS" evidence="2">
    <location>
        <begin position="40"/>
        <end position="85"/>
    </location>
</feature>
<dbReference type="EMBL" id="MDLC01000005">
    <property type="protein sequence ID" value="ODS24704.1"/>
    <property type="molecule type" value="Genomic_DNA"/>
</dbReference>
<dbReference type="InterPro" id="IPR007029">
    <property type="entry name" value="YHS_dom"/>
</dbReference>